<dbReference type="InterPro" id="IPR028350">
    <property type="entry name" value="DNAC/IstB-like"/>
</dbReference>
<evidence type="ECO:0000313" key="5">
    <source>
        <dbReference type="EMBL" id="QNO13393.1"/>
    </source>
</evidence>
<proteinExistence type="inferred from homology"/>
<dbReference type="PANTHER" id="PTHR30050:SF4">
    <property type="entry name" value="ATP-BINDING PROTEIN RV3427C IN INSERTION SEQUENCE-RELATED"/>
    <property type="match status" value="1"/>
</dbReference>
<feature type="domain" description="AAA+ ATPase" evidence="4">
    <location>
        <begin position="92"/>
        <end position="224"/>
    </location>
</feature>
<evidence type="ECO:0000256" key="1">
    <source>
        <dbReference type="ARBA" id="ARBA00008059"/>
    </source>
</evidence>
<dbReference type="NCBIfam" id="NF038214">
    <property type="entry name" value="IS21_help_AAA"/>
    <property type="match status" value="1"/>
</dbReference>
<dbReference type="RefSeq" id="WP_213165415.1">
    <property type="nucleotide sequence ID" value="NZ_CP058559.1"/>
</dbReference>
<dbReference type="Pfam" id="PF01695">
    <property type="entry name" value="IstB_IS21"/>
    <property type="match status" value="1"/>
</dbReference>
<dbReference type="InterPro" id="IPR047661">
    <property type="entry name" value="IstB"/>
</dbReference>
<dbReference type="AlphaFoldDB" id="A0A7G9W8N9"/>
<keyword evidence="7" id="KW-1185">Reference proteome</keyword>
<dbReference type="CDD" id="cd00009">
    <property type="entry name" value="AAA"/>
    <property type="match status" value="1"/>
</dbReference>
<evidence type="ECO:0000313" key="6">
    <source>
        <dbReference type="EMBL" id="QNO15051.1"/>
    </source>
</evidence>
<organism evidence="6 7">
    <name type="scientific">Alkalicella caledoniensis</name>
    <dbReference type="NCBI Taxonomy" id="2731377"/>
    <lineage>
        <taxon>Bacteria</taxon>
        <taxon>Bacillati</taxon>
        <taxon>Bacillota</taxon>
        <taxon>Clostridia</taxon>
        <taxon>Eubacteriales</taxon>
        <taxon>Proteinivoracaceae</taxon>
        <taxon>Alkalicella</taxon>
    </lineage>
</organism>
<sequence>MKSSIAEYCRLLRLGNHIVKHYEDIKAETHEEFLLKILEVEYECREVVKKNRAIKAATFDMLKTFETYEFKKVSIPKSTSIEDIKSGAFIDRKENLILYGGVGLGKTHLATSIGIEACNNGKKVKFYRTATLVNELIDAKENGSLTKLMRKLKKMDLIICDEWGYIPLDTDGAQLLFNVISECYEKRSIILTTNLEFSKWNNIFYNDRLTSAIVDRLVHYSHLLIFEGPSHRVENSILRNNQ</sequence>
<dbReference type="Gene3D" id="3.40.50.300">
    <property type="entry name" value="P-loop containing nucleotide triphosphate hydrolases"/>
    <property type="match status" value="1"/>
</dbReference>
<dbReference type="GO" id="GO:0006260">
    <property type="term" value="P:DNA replication"/>
    <property type="evidence" value="ECO:0007669"/>
    <property type="project" value="TreeGrafter"/>
</dbReference>
<name>A0A7G9W8N9_ALKCA</name>
<dbReference type="SUPFAM" id="SSF52540">
    <property type="entry name" value="P-loop containing nucleoside triphosphate hydrolases"/>
    <property type="match status" value="1"/>
</dbReference>
<dbReference type="PRINTS" id="PR00051">
    <property type="entry name" value="DNAA"/>
</dbReference>
<dbReference type="GO" id="GO:0005524">
    <property type="term" value="F:ATP binding"/>
    <property type="evidence" value="ECO:0007669"/>
    <property type="project" value="UniProtKB-KW"/>
</dbReference>
<dbReference type="InterPro" id="IPR002611">
    <property type="entry name" value="IstB_ATP-bd"/>
</dbReference>
<dbReference type="PIRSF" id="PIRSF003073">
    <property type="entry name" value="DNAC_TnpB_IstB"/>
    <property type="match status" value="1"/>
</dbReference>
<evidence type="ECO:0000313" key="7">
    <source>
        <dbReference type="Proteomes" id="UP000516160"/>
    </source>
</evidence>
<dbReference type="KEGG" id="acae:HYG86_00700"/>
<dbReference type="KEGG" id="acae:HYG86_09870"/>
<dbReference type="Proteomes" id="UP000516160">
    <property type="component" value="Chromosome"/>
</dbReference>
<dbReference type="InterPro" id="IPR003593">
    <property type="entry name" value="AAA+_ATPase"/>
</dbReference>
<keyword evidence="3 6" id="KW-0067">ATP-binding</keyword>
<dbReference type="EMBL" id="CP058559">
    <property type="protein sequence ID" value="QNO15051.1"/>
    <property type="molecule type" value="Genomic_DNA"/>
</dbReference>
<protein>
    <submittedName>
        <fullName evidence="6">ATP-binding protein</fullName>
    </submittedName>
</protein>
<evidence type="ECO:0000256" key="2">
    <source>
        <dbReference type="ARBA" id="ARBA00022741"/>
    </source>
</evidence>
<comment type="similarity">
    <text evidence="1">Belongs to the IS21/IS1162 putative ATP-binding protein family.</text>
</comment>
<evidence type="ECO:0000256" key="3">
    <source>
        <dbReference type="ARBA" id="ARBA00022840"/>
    </source>
</evidence>
<reference evidence="6 7" key="1">
    <citation type="submission" date="2020-07" db="EMBL/GenBank/DDBJ databases">
        <title>Alkalicella. sp. LB2 genome.</title>
        <authorList>
            <person name="Postec A."/>
            <person name="Quemeneur M."/>
        </authorList>
    </citation>
    <scope>NUCLEOTIDE SEQUENCE [LARGE SCALE GENOMIC DNA]</scope>
    <source>
        <strain evidence="6 7">LB2</strain>
    </source>
</reference>
<dbReference type="EMBL" id="CP058559">
    <property type="protein sequence ID" value="QNO13393.1"/>
    <property type="molecule type" value="Genomic_DNA"/>
</dbReference>
<dbReference type="SMART" id="SM00382">
    <property type="entry name" value="AAA"/>
    <property type="match status" value="1"/>
</dbReference>
<dbReference type="InterPro" id="IPR027417">
    <property type="entry name" value="P-loop_NTPase"/>
</dbReference>
<gene>
    <name evidence="5" type="ORF">HYG86_00700</name>
    <name evidence="6" type="ORF">HYG86_09870</name>
</gene>
<accession>A0A7G9W8N9</accession>
<keyword evidence="2" id="KW-0547">Nucleotide-binding</keyword>
<dbReference type="InterPro" id="IPR020591">
    <property type="entry name" value="Chromosome_initiator_DnaA-like"/>
</dbReference>
<dbReference type="PANTHER" id="PTHR30050">
    <property type="entry name" value="CHROMOSOMAL REPLICATION INITIATOR PROTEIN DNAA"/>
    <property type="match status" value="1"/>
</dbReference>
<evidence type="ECO:0000259" key="4">
    <source>
        <dbReference type="SMART" id="SM00382"/>
    </source>
</evidence>